<evidence type="ECO:0000256" key="5">
    <source>
        <dbReference type="RuleBase" id="RU362066"/>
    </source>
</evidence>
<dbReference type="Pfam" id="PF07195">
    <property type="entry name" value="FliD_C"/>
    <property type="match status" value="1"/>
</dbReference>
<proteinExistence type="inferred from homology"/>
<comment type="subcellular location">
    <subcellularLocation>
        <location evidence="5">Secreted</location>
    </subcellularLocation>
    <subcellularLocation>
        <location evidence="5">Bacterial flagellum</location>
    </subcellularLocation>
</comment>
<name>A0A934J268_9BACL</name>
<keyword evidence="8" id="KW-0282">Flagellum</keyword>
<gene>
    <name evidence="8" type="primary">fliD</name>
    <name evidence="8" type="ORF">JFN88_11730</name>
</gene>
<reference evidence="8" key="1">
    <citation type="submission" date="2020-12" db="EMBL/GenBank/DDBJ databases">
        <authorList>
            <person name="Huq M.A."/>
        </authorList>
    </citation>
    <scope>NUCLEOTIDE SEQUENCE</scope>
    <source>
        <strain evidence="8">MAHUQ-46</strain>
    </source>
</reference>
<comment type="function">
    <text evidence="5">Required for morphogenesis and for the elongation of the flagellar filament by facilitating polymerization of the flagellin monomers at the tip of growing filament. Forms a capping structure, which prevents flagellin subunits (transported through the central channel of the flagellum) from leaking out without polymerization at the distal end.</text>
</comment>
<dbReference type="InterPro" id="IPR010809">
    <property type="entry name" value="FliD_C"/>
</dbReference>
<evidence type="ECO:0000256" key="1">
    <source>
        <dbReference type="ARBA" id="ARBA00009764"/>
    </source>
</evidence>
<feature type="domain" description="Flagellar hook-associated protein 2 C-terminal" evidence="7">
    <location>
        <begin position="223"/>
        <end position="483"/>
    </location>
</feature>
<keyword evidence="8" id="KW-0966">Cell projection</keyword>
<evidence type="ECO:0000256" key="2">
    <source>
        <dbReference type="ARBA" id="ARBA00011255"/>
    </source>
</evidence>
<comment type="subunit">
    <text evidence="2 5">Homopentamer.</text>
</comment>
<accession>A0A934J268</accession>
<dbReference type="PANTHER" id="PTHR30288:SF0">
    <property type="entry name" value="FLAGELLAR HOOK-ASSOCIATED PROTEIN 2"/>
    <property type="match status" value="1"/>
</dbReference>
<dbReference type="InterPro" id="IPR040026">
    <property type="entry name" value="FliD"/>
</dbReference>
<evidence type="ECO:0000259" key="7">
    <source>
        <dbReference type="Pfam" id="PF07195"/>
    </source>
</evidence>
<keyword evidence="3" id="KW-0175">Coiled coil</keyword>
<evidence type="ECO:0000256" key="3">
    <source>
        <dbReference type="ARBA" id="ARBA00023054"/>
    </source>
</evidence>
<comment type="similarity">
    <text evidence="1 5">Belongs to the FliD family.</text>
</comment>
<dbReference type="Pfam" id="PF02465">
    <property type="entry name" value="FliD_N"/>
    <property type="match status" value="1"/>
</dbReference>
<feature type="domain" description="Flagellar hook-associated protein 2 N-terminal" evidence="6">
    <location>
        <begin position="8"/>
        <end position="105"/>
    </location>
</feature>
<keyword evidence="4 5" id="KW-0975">Bacterial flagellum</keyword>
<organism evidence="8 9">
    <name type="scientific">Paenibacillus roseus</name>
    <dbReference type="NCBI Taxonomy" id="2798579"/>
    <lineage>
        <taxon>Bacteria</taxon>
        <taxon>Bacillati</taxon>
        <taxon>Bacillota</taxon>
        <taxon>Bacilli</taxon>
        <taxon>Bacillales</taxon>
        <taxon>Paenibacillaceae</taxon>
        <taxon>Paenibacillus</taxon>
    </lineage>
</organism>
<evidence type="ECO:0000259" key="6">
    <source>
        <dbReference type="Pfam" id="PF02465"/>
    </source>
</evidence>
<dbReference type="GO" id="GO:0005576">
    <property type="term" value="C:extracellular region"/>
    <property type="evidence" value="ECO:0007669"/>
    <property type="project" value="UniProtKB-SubCell"/>
</dbReference>
<protein>
    <recommendedName>
        <fullName evidence="5">Flagellar hook-associated protein 2</fullName>
        <shortName evidence="5">HAP2</shortName>
    </recommendedName>
    <alternativeName>
        <fullName evidence="5">Flagellar cap protein</fullName>
    </alternativeName>
</protein>
<comment type="caution">
    <text evidence="8">The sequence shown here is derived from an EMBL/GenBank/DDBJ whole genome shotgun (WGS) entry which is preliminary data.</text>
</comment>
<dbReference type="GO" id="GO:0071973">
    <property type="term" value="P:bacterial-type flagellum-dependent cell motility"/>
    <property type="evidence" value="ECO:0007669"/>
    <property type="project" value="TreeGrafter"/>
</dbReference>
<dbReference type="RefSeq" id="WP_199019481.1">
    <property type="nucleotide sequence ID" value="NZ_JAELUP010000061.1"/>
</dbReference>
<keyword evidence="8" id="KW-0969">Cilium</keyword>
<evidence type="ECO:0000313" key="8">
    <source>
        <dbReference type="EMBL" id="MBJ6361934.1"/>
    </source>
</evidence>
<evidence type="ECO:0000256" key="4">
    <source>
        <dbReference type="ARBA" id="ARBA00023143"/>
    </source>
</evidence>
<dbReference type="GO" id="GO:0007155">
    <property type="term" value="P:cell adhesion"/>
    <property type="evidence" value="ECO:0007669"/>
    <property type="project" value="InterPro"/>
</dbReference>
<dbReference type="PANTHER" id="PTHR30288">
    <property type="entry name" value="FLAGELLAR CAP/ASSEMBLY PROTEIN FLID"/>
    <property type="match status" value="1"/>
</dbReference>
<dbReference type="Proteomes" id="UP000640274">
    <property type="component" value="Unassembled WGS sequence"/>
</dbReference>
<keyword evidence="9" id="KW-1185">Reference proteome</keyword>
<dbReference type="GO" id="GO:0009421">
    <property type="term" value="C:bacterial-type flagellum filament cap"/>
    <property type="evidence" value="ECO:0007669"/>
    <property type="project" value="InterPro"/>
</dbReference>
<dbReference type="EMBL" id="JAELUP010000061">
    <property type="protein sequence ID" value="MBJ6361934.1"/>
    <property type="molecule type" value="Genomic_DNA"/>
</dbReference>
<dbReference type="GO" id="GO:0009424">
    <property type="term" value="C:bacterial-type flagellum hook"/>
    <property type="evidence" value="ECO:0007669"/>
    <property type="project" value="UniProtKB-UniRule"/>
</dbReference>
<sequence>MRVSGLASQMDIDDIVKKMMASKRAPLDKLNQNRQLIEWRRDSYREINSALADFRYNKLDKLRFSSATNVYSSTVTGNKTAVSAKATSVANQVTMTVEVNRLATQTTLSSATLDDSTTTKTKLGELGTGDTFTLEVSRGSSTEAQKFTFSKDDTIQTVLNKINGNPDANVQASFDEASKKFIIKSKEYGNSEISFEGSLLTDAFKIENPSDSGEGGPLQLGATALVKINGKEYTLDSNQLTINGVELTFLEKTGDKDAVITTTTDSTNLIGTIKSFVENYNSLIGYLNSKTSEQKYKDFPPLTAEQKEKMKEDEIKQWEAKAKSGIVKNDDIVKDTLFQMRSLLWGASTKLGDKTLDLSSIGITTGGYTENGKLYIDEEKLQEAIAQHPNEVVAIFSGNGEQEGVFQKMHAQLMTPLTNLSQRAGTSRYSADVSLSLNEQSTMGKELFSLKTRISELTKRLAVTENNLYKQFTAMEKAINKLNMQSASLANFAGQ</sequence>
<evidence type="ECO:0000313" key="9">
    <source>
        <dbReference type="Proteomes" id="UP000640274"/>
    </source>
</evidence>
<keyword evidence="5" id="KW-0964">Secreted</keyword>
<dbReference type="AlphaFoldDB" id="A0A934J268"/>
<dbReference type="InterPro" id="IPR003481">
    <property type="entry name" value="FliD_N"/>
</dbReference>